<evidence type="ECO:0000313" key="4">
    <source>
        <dbReference type="EMBL" id="SOZ68800.1"/>
    </source>
</evidence>
<dbReference type="AlphaFoldDB" id="A0A976G414"/>
<dbReference type="Proteomes" id="UP000256952">
    <property type="component" value="Chromosome CBM2613_b"/>
</dbReference>
<reference evidence="4 5" key="1">
    <citation type="submission" date="2018-01" db="EMBL/GenBank/DDBJ databases">
        <authorList>
            <person name="Clerissi C."/>
        </authorList>
    </citation>
    <scope>NUCLEOTIDE SEQUENCE [LARGE SCALE GENOMIC DNA]</scope>
    <source>
        <strain evidence="4">Cupriavidus taiwanensis STM 8556</strain>
    </source>
</reference>
<organism evidence="4 5">
    <name type="scientific">Cupriavidus taiwanensis</name>
    <dbReference type="NCBI Taxonomy" id="164546"/>
    <lineage>
        <taxon>Bacteria</taxon>
        <taxon>Pseudomonadati</taxon>
        <taxon>Pseudomonadota</taxon>
        <taxon>Betaproteobacteria</taxon>
        <taxon>Burkholderiales</taxon>
        <taxon>Burkholderiaceae</taxon>
        <taxon>Cupriavidus</taxon>
    </lineage>
</organism>
<accession>A0A976G414</accession>
<feature type="domain" description="OmpR/PhoB-type" evidence="3">
    <location>
        <begin position="1"/>
        <end position="52"/>
    </location>
</feature>
<evidence type="ECO:0000256" key="1">
    <source>
        <dbReference type="ARBA" id="ARBA00023125"/>
    </source>
</evidence>
<gene>
    <name evidence="4" type="ORF">CBM2613_B120106</name>
</gene>
<dbReference type="PROSITE" id="PS51755">
    <property type="entry name" value="OMPR_PHOB"/>
    <property type="match status" value="1"/>
</dbReference>
<proteinExistence type="predicted"/>
<dbReference type="GO" id="GO:0006355">
    <property type="term" value="P:regulation of DNA-templated transcription"/>
    <property type="evidence" value="ECO:0007669"/>
    <property type="project" value="InterPro"/>
</dbReference>
<evidence type="ECO:0000256" key="2">
    <source>
        <dbReference type="PROSITE-ProRule" id="PRU01091"/>
    </source>
</evidence>
<sequence length="52" mass="5823">MLRTGIYELDRSARQVRMLGQPVALSPKAYALSLLLFTQPGTLLTRAYLEQA</sequence>
<keyword evidence="1 2" id="KW-0238">DNA-binding</keyword>
<dbReference type="GO" id="GO:0000160">
    <property type="term" value="P:phosphorelay signal transduction system"/>
    <property type="evidence" value="ECO:0007669"/>
    <property type="project" value="InterPro"/>
</dbReference>
<dbReference type="InterPro" id="IPR001867">
    <property type="entry name" value="OmpR/PhoB-type_DNA-bd"/>
</dbReference>
<dbReference type="GO" id="GO:0003677">
    <property type="term" value="F:DNA binding"/>
    <property type="evidence" value="ECO:0007669"/>
    <property type="project" value="UniProtKB-UniRule"/>
</dbReference>
<protein>
    <submittedName>
        <fullName evidence="4">Two component transcriptional regulator, winged helix family</fullName>
    </submittedName>
</protein>
<dbReference type="Gene3D" id="1.10.10.10">
    <property type="entry name" value="Winged helix-like DNA-binding domain superfamily/Winged helix DNA-binding domain"/>
    <property type="match status" value="1"/>
</dbReference>
<evidence type="ECO:0000259" key="3">
    <source>
        <dbReference type="PROSITE" id="PS51755"/>
    </source>
</evidence>
<comment type="caution">
    <text evidence="4">The sequence shown here is derived from an EMBL/GenBank/DDBJ whole genome shotgun (WGS) entry which is preliminary data.</text>
</comment>
<dbReference type="InterPro" id="IPR016032">
    <property type="entry name" value="Sig_transdc_resp-reg_C-effctor"/>
</dbReference>
<name>A0A976G414_9BURK</name>
<dbReference type="SUPFAM" id="SSF46894">
    <property type="entry name" value="C-terminal effector domain of the bipartite response regulators"/>
    <property type="match status" value="1"/>
</dbReference>
<feature type="DNA-binding region" description="OmpR/PhoB-type" evidence="2">
    <location>
        <begin position="1"/>
        <end position="52"/>
    </location>
</feature>
<dbReference type="EMBL" id="OFTH01000037">
    <property type="protein sequence ID" value="SOZ68800.1"/>
    <property type="molecule type" value="Genomic_DNA"/>
</dbReference>
<evidence type="ECO:0000313" key="5">
    <source>
        <dbReference type="Proteomes" id="UP000256952"/>
    </source>
</evidence>
<dbReference type="InterPro" id="IPR036388">
    <property type="entry name" value="WH-like_DNA-bd_sf"/>
</dbReference>